<evidence type="ECO:0000313" key="2">
    <source>
        <dbReference type="EMBL" id="SMH50639.1"/>
    </source>
</evidence>
<dbReference type="EMBL" id="FXBM01000004">
    <property type="protein sequence ID" value="SMH50639.1"/>
    <property type="molecule type" value="Genomic_DNA"/>
</dbReference>
<reference evidence="3" key="1">
    <citation type="submission" date="2017-04" db="EMBL/GenBank/DDBJ databases">
        <authorList>
            <person name="Varghese N."/>
            <person name="Submissions S."/>
        </authorList>
    </citation>
    <scope>NUCLEOTIDE SEQUENCE [LARGE SCALE GENOMIC DNA]</scope>
    <source>
        <strain evidence="3">VKM Ac-2121</strain>
    </source>
</reference>
<evidence type="ECO:0000313" key="3">
    <source>
        <dbReference type="Proteomes" id="UP000193711"/>
    </source>
</evidence>
<gene>
    <name evidence="2" type="ORF">SAMN06295885_3596</name>
</gene>
<proteinExistence type="predicted"/>
<dbReference type="Proteomes" id="UP000193711">
    <property type="component" value="Unassembled WGS sequence"/>
</dbReference>
<feature type="compositionally biased region" description="Low complexity" evidence="1">
    <location>
        <begin position="42"/>
        <end position="58"/>
    </location>
</feature>
<evidence type="ECO:0000256" key="1">
    <source>
        <dbReference type="SAM" id="MobiDB-lite"/>
    </source>
</evidence>
<sequence length="542" mass="55583">MPPEIRSAPPAPRLSRRAVVVGGLAVLPLLSACTFGADEPEPGSAPSEAPRTGTAAPAGPVALAADSAATTSLLFTAAPLAVVVEDVPASQLLAAQLSIAWGVPLLVGAAAPVSTSTPAPASPLDDELARLGTERVVVIGDVAEPAGVEVVRSAADAASLEEATGVVVADLAVDVLASFSPGTPVDPPFGALPARAEPIAGVAALAQPADSDIAVIANARAAGVPVTLVEAAVTDVLASGAAVTAIAGAAASCTLLLGPVLAAQTLPEWSVRAAANGWQLPGGGQRLFGGHLFVAIYGTPGAPVLGVLGEQGLEATIERARTVAEPYAALTDKQVVPSLEIITTVAAGSAGSDGDYSNELSTEGIRPYIDAAAAAGMYVVLDLQPGRSDFLSQAQAYEELLVLPNVGLALDPEWRLAPDEVPLAQIGRVEAAEVDSVTTWLADLVQSRGLPPKMLVLHQFRSSMLQDRESIRRDRPELEFLIHVDGQGAQPDKQATWNALHEGAPEGIAWGWKNFYDEDQPMLTPAETMDEVSPLPDLVTYQ</sequence>
<dbReference type="PROSITE" id="PS51257">
    <property type="entry name" value="PROKAR_LIPOPROTEIN"/>
    <property type="match status" value="1"/>
</dbReference>
<keyword evidence="3" id="KW-1185">Reference proteome</keyword>
<dbReference type="AlphaFoldDB" id="A0A1X7PIF5"/>
<dbReference type="RefSeq" id="WP_085477988.1">
    <property type="nucleotide sequence ID" value="NZ_FXBM01000004.1"/>
</dbReference>
<accession>A0A1X7PIF5</accession>
<evidence type="ECO:0008006" key="4">
    <source>
        <dbReference type="Google" id="ProtNLM"/>
    </source>
</evidence>
<organism evidence="2 3">
    <name type="scientific">Rathayibacter oskolensis</name>
    <dbReference type="NCBI Taxonomy" id="1891671"/>
    <lineage>
        <taxon>Bacteria</taxon>
        <taxon>Bacillati</taxon>
        <taxon>Actinomycetota</taxon>
        <taxon>Actinomycetes</taxon>
        <taxon>Micrococcales</taxon>
        <taxon>Microbacteriaceae</taxon>
        <taxon>Rathayibacter</taxon>
    </lineage>
</organism>
<dbReference type="STRING" id="1891671.SAMN06295885_3596"/>
<protein>
    <recommendedName>
        <fullName evidence="4">Lipoprotein</fullName>
    </recommendedName>
</protein>
<name>A0A1X7PIF5_9MICO</name>
<feature type="region of interest" description="Disordered" evidence="1">
    <location>
        <begin position="38"/>
        <end position="58"/>
    </location>
</feature>